<dbReference type="SUPFAM" id="SSF55073">
    <property type="entry name" value="Nucleotide cyclase"/>
    <property type="match status" value="1"/>
</dbReference>
<dbReference type="InterPro" id="IPR000160">
    <property type="entry name" value="GGDEF_dom"/>
</dbReference>
<accession>A0ABQ6IH69</accession>
<evidence type="ECO:0000259" key="3">
    <source>
        <dbReference type="PROSITE" id="PS50887"/>
    </source>
</evidence>
<dbReference type="Proteomes" id="UP001157125">
    <property type="component" value="Unassembled WGS sequence"/>
</dbReference>
<evidence type="ECO:0000313" key="5">
    <source>
        <dbReference type="Proteomes" id="UP001157125"/>
    </source>
</evidence>
<keyword evidence="5" id="KW-1185">Reference proteome</keyword>
<protein>
    <recommendedName>
        <fullName evidence="3">GGDEF domain-containing protein</fullName>
    </recommendedName>
</protein>
<evidence type="ECO:0000256" key="1">
    <source>
        <dbReference type="SAM" id="MobiDB-lite"/>
    </source>
</evidence>
<dbReference type="EMBL" id="BSUN01000001">
    <property type="protein sequence ID" value="GMA37223.1"/>
    <property type="molecule type" value="Genomic_DNA"/>
</dbReference>
<feature type="compositionally biased region" description="Basic residues" evidence="1">
    <location>
        <begin position="241"/>
        <end position="253"/>
    </location>
</feature>
<feature type="region of interest" description="Disordered" evidence="1">
    <location>
        <begin position="237"/>
        <end position="264"/>
    </location>
</feature>
<dbReference type="SMART" id="SM00267">
    <property type="entry name" value="GGDEF"/>
    <property type="match status" value="1"/>
</dbReference>
<dbReference type="Gene3D" id="3.30.70.270">
    <property type="match status" value="1"/>
</dbReference>
<evidence type="ECO:0000313" key="4">
    <source>
        <dbReference type="EMBL" id="GMA37223.1"/>
    </source>
</evidence>
<dbReference type="InterPro" id="IPR029787">
    <property type="entry name" value="Nucleotide_cyclase"/>
</dbReference>
<gene>
    <name evidence="4" type="ORF">GCM10025876_34270</name>
</gene>
<feature type="transmembrane region" description="Helical" evidence="2">
    <location>
        <begin position="68"/>
        <end position="90"/>
    </location>
</feature>
<keyword evidence="2" id="KW-0812">Transmembrane</keyword>
<evidence type="ECO:0000256" key="2">
    <source>
        <dbReference type="SAM" id="Phobius"/>
    </source>
</evidence>
<dbReference type="NCBIfam" id="TIGR00254">
    <property type="entry name" value="GGDEF"/>
    <property type="match status" value="1"/>
</dbReference>
<dbReference type="PROSITE" id="PS50887">
    <property type="entry name" value="GGDEF"/>
    <property type="match status" value="1"/>
</dbReference>
<organism evidence="4 5">
    <name type="scientific">Demequina litorisediminis</name>
    <dbReference type="NCBI Taxonomy" id="1849022"/>
    <lineage>
        <taxon>Bacteria</taxon>
        <taxon>Bacillati</taxon>
        <taxon>Actinomycetota</taxon>
        <taxon>Actinomycetes</taxon>
        <taxon>Micrococcales</taxon>
        <taxon>Demequinaceae</taxon>
        <taxon>Demequina</taxon>
    </lineage>
</organism>
<dbReference type="PANTHER" id="PTHR45138">
    <property type="entry name" value="REGULATORY COMPONENTS OF SENSORY TRANSDUCTION SYSTEM"/>
    <property type="match status" value="1"/>
</dbReference>
<name>A0ABQ6IH69_9MICO</name>
<dbReference type="InterPro" id="IPR050469">
    <property type="entry name" value="Diguanylate_Cyclase"/>
</dbReference>
<keyword evidence="2" id="KW-1133">Transmembrane helix</keyword>
<dbReference type="PANTHER" id="PTHR45138:SF9">
    <property type="entry name" value="DIGUANYLATE CYCLASE DGCM-RELATED"/>
    <property type="match status" value="1"/>
</dbReference>
<proteinExistence type="predicted"/>
<dbReference type="Pfam" id="PF00990">
    <property type="entry name" value="GGDEF"/>
    <property type="match status" value="1"/>
</dbReference>
<reference evidence="5" key="1">
    <citation type="journal article" date="2019" name="Int. J. Syst. Evol. Microbiol.">
        <title>The Global Catalogue of Microorganisms (GCM) 10K type strain sequencing project: providing services to taxonomists for standard genome sequencing and annotation.</title>
        <authorList>
            <consortium name="The Broad Institute Genomics Platform"/>
            <consortium name="The Broad Institute Genome Sequencing Center for Infectious Disease"/>
            <person name="Wu L."/>
            <person name="Ma J."/>
        </authorList>
    </citation>
    <scope>NUCLEOTIDE SEQUENCE [LARGE SCALE GENOMIC DNA]</scope>
    <source>
        <strain evidence="5">NBRC 112299</strain>
    </source>
</reference>
<dbReference type="InterPro" id="IPR043128">
    <property type="entry name" value="Rev_trsase/Diguanyl_cyclase"/>
</dbReference>
<feature type="domain" description="GGDEF" evidence="3">
    <location>
        <begin position="130"/>
        <end position="264"/>
    </location>
</feature>
<dbReference type="CDD" id="cd01949">
    <property type="entry name" value="GGDEF"/>
    <property type="match status" value="1"/>
</dbReference>
<comment type="caution">
    <text evidence="4">The sequence shown here is derived from an EMBL/GenBank/DDBJ whole genome shotgun (WGS) entry which is preliminary data.</text>
</comment>
<sequence length="285" mass="30488">MLPTASDLGLLEVDLDTVRRGEDAIVQVGDVAVLERPLATASGLDWVLHLRAPVEALAPAQAHSQFRLVALTGLSLVLSGLVILMAVRYWRPARDALQRSAMDPLTGLANRAELDRAGAALLAAAARDGHRALVVTLDLDNFKCLNDTHGHDRGDAAIVAVADAFRSATRARDISARTGGDEFVVVMRLSSRADPAAIAARLRAHVAHTIVTEVPEARDVGVDVTLGYACTAEHGYEPRGTPHRSRWGARRRQGGPERPCLRRVPAPSIGHLSAYGDTSPQHGRC</sequence>
<keyword evidence="2" id="KW-0472">Membrane</keyword>